<protein>
    <submittedName>
        <fullName evidence="1">Uncharacterized protein</fullName>
    </submittedName>
</protein>
<gene>
    <name evidence="1" type="ORF">TrLO_g1654</name>
</gene>
<accession>A0A9W7AGW1</accession>
<dbReference type="AlphaFoldDB" id="A0A9W7AGW1"/>
<proteinExistence type="predicted"/>
<organism evidence="1 2">
    <name type="scientific">Triparma laevis f. longispina</name>
    <dbReference type="NCBI Taxonomy" id="1714387"/>
    <lineage>
        <taxon>Eukaryota</taxon>
        <taxon>Sar</taxon>
        <taxon>Stramenopiles</taxon>
        <taxon>Ochrophyta</taxon>
        <taxon>Bolidophyceae</taxon>
        <taxon>Parmales</taxon>
        <taxon>Triparmaceae</taxon>
        <taxon>Triparma</taxon>
    </lineage>
</organism>
<keyword evidence="2" id="KW-1185">Reference proteome</keyword>
<name>A0A9W7AGW1_9STRA</name>
<dbReference type="EMBL" id="BRXW01000574">
    <property type="protein sequence ID" value="GMH67525.1"/>
    <property type="molecule type" value="Genomic_DNA"/>
</dbReference>
<evidence type="ECO:0000313" key="2">
    <source>
        <dbReference type="Proteomes" id="UP001165122"/>
    </source>
</evidence>
<comment type="caution">
    <text evidence="1">The sequence shown here is derived from an EMBL/GenBank/DDBJ whole genome shotgun (WGS) entry which is preliminary data.</text>
</comment>
<reference evidence="2" key="1">
    <citation type="journal article" date="2023" name="Commun. Biol.">
        <title>Genome analysis of Parmales, the sister group of diatoms, reveals the evolutionary specialization of diatoms from phago-mixotrophs to photoautotrophs.</title>
        <authorList>
            <person name="Ban H."/>
            <person name="Sato S."/>
            <person name="Yoshikawa S."/>
            <person name="Yamada K."/>
            <person name="Nakamura Y."/>
            <person name="Ichinomiya M."/>
            <person name="Sato N."/>
            <person name="Blanc-Mathieu R."/>
            <person name="Endo H."/>
            <person name="Kuwata A."/>
            <person name="Ogata H."/>
        </authorList>
    </citation>
    <scope>NUCLEOTIDE SEQUENCE [LARGE SCALE GENOMIC DNA]</scope>
    <source>
        <strain evidence="2">NIES 3700</strain>
    </source>
</reference>
<sequence>MFRNLFRFGPSFAARLPARGPLHLSLSTSTLPPDQYVHPLSQIVLNRLQNNHSSFLRSFNLDSTLKIRSDGTFTLGKKEDDTYVDTNWDSEERKHFLNVKVGERVGRYCLQDNTKPAWHGSKLSLVERIESAVDGMVIGRGVHEEEM</sequence>
<dbReference type="OrthoDB" id="45742at2759"/>
<evidence type="ECO:0000313" key="1">
    <source>
        <dbReference type="EMBL" id="GMH67525.1"/>
    </source>
</evidence>
<dbReference type="Proteomes" id="UP001165122">
    <property type="component" value="Unassembled WGS sequence"/>
</dbReference>